<organism evidence="2">
    <name type="scientific">Craspedostauros australis</name>
    <dbReference type="NCBI Taxonomy" id="1486917"/>
    <lineage>
        <taxon>Eukaryota</taxon>
        <taxon>Sar</taxon>
        <taxon>Stramenopiles</taxon>
        <taxon>Ochrophyta</taxon>
        <taxon>Bacillariophyta</taxon>
        <taxon>Bacillariophyceae</taxon>
        <taxon>Bacillariophycidae</taxon>
        <taxon>Naviculales</taxon>
        <taxon>Naviculaceae</taxon>
        <taxon>Craspedostauros</taxon>
    </lineage>
</organism>
<gene>
    <name evidence="2" type="ORF">CAUS1442_LOCUS4442</name>
</gene>
<name>A0A7R9ZM78_9STRA</name>
<evidence type="ECO:0000256" key="1">
    <source>
        <dbReference type="SAM" id="MobiDB-lite"/>
    </source>
</evidence>
<sequence>MHAMCATFIASTTASLSMHQCGTAQWIAFAQPSSDESIDRRSDEPDERTNQRDSQSQQTNKQADKQADNRSDQRISIRFIFQHSIFVHSHKYRSSIRLIRPIRFGNNSTTTQT</sequence>
<feature type="region of interest" description="Disordered" evidence="1">
    <location>
        <begin position="32"/>
        <end position="72"/>
    </location>
</feature>
<feature type="compositionally biased region" description="Basic and acidic residues" evidence="1">
    <location>
        <begin position="37"/>
        <end position="51"/>
    </location>
</feature>
<reference evidence="2" key="1">
    <citation type="submission" date="2021-01" db="EMBL/GenBank/DDBJ databases">
        <authorList>
            <person name="Corre E."/>
            <person name="Pelletier E."/>
            <person name="Niang G."/>
            <person name="Scheremetjew M."/>
            <person name="Finn R."/>
            <person name="Kale V."/>
            <person name="Holt S."/>
            <person name="Cochrane G."/>
            <person name="Meng A."/>
            <person name="Brown T."/>
            <person name="Cohen L."/>
        </authorList>
    </citation>
    <scope>NUCLEOTIDE SEQUENCE</scope>
    <source>
        <strain evidence="2">CCMP3328</strain>
    </source>
</reference>
<feature type="compositionally biased region" description="Basic and acidic residues" evidence="1">
    <location>
        <begin position="62"/>
        <end position="72"/>
    </location>
</feature>
<feature type="compositionally biased region" description="Polar residues" evidence="1">
    <location>
        <begin position="52"/>
        <end position="61"/>
    </location>
</feature>
<dbReference type="AlphaFoldDB" id="A0A7R9ZM78"/>
<protein>
    <submittedName>
        <fullName evidence="2">Uncharacterized protein</fullName>
    </submittedName>
</protein>
<proteinExistence type="predicted"/>
<dbReference type="EMBL" id="HBEF01007114">
    <property type="protein sequence ID" value="CAD8332343.1"/>
    <property type="molecule type" value="Transcribed_RNA"/>
</dbReference>
<evidence type="ECO:0000313" key="2">
    <source>
        <dbReference type="EMBL" id="CAD8332343.1"/>
    </source>
</evidence>
<accession>A0A7R9ZM78</accession>